<evidence type="ECO:0000313" key="3">
    <source>
        <dbReference type="Proteomes" id="UP001057375"/>
    </source>
</evidence>
<reference evidence="2" key="1">
    <citation type="submission" date="2022-03" db="EMBL/GenBank/DDBJ databases">
        <title>Draft genome sequence of Aduncisulcus paluster, a free-living microaerophilic Fornicata.</title>
        <authorList>
            <person name="Yuyama I."/>
            <person name="Kume K."/>
            <person name="Tamura T."/>
            <person name="Inagaki Y."/>
            <person name="Hashimoto T."/>
        </authorList>
    </citation>
    <scope>NUCLEOTIDE SEQUENCE</scope>
    <source>
        <strain evidence="2">NY0171</strain>
    </source>
</reference>
<dbReference type="EMBL" id="BQXS01012468">
    <property type="protein sequence ID" value="GKT23483.1"/>
    <property type="molecule type" value="Genomic_DNA"/>
</dbReference>
<gene>
    <name evidence="2" type="ORF">ADUPG1_012441</name>
</gene>
<proteinExistence type="predicted"/>
<feature type="compositionally biased region" description="Polar residues" evidence="1">
    <location>
        <begin position="1231"/>
        <end position="1240"/>
    </location>
</feature>
<accession>A0ABQ5K360</accession>
<feature type="compositionally biased region" description="Basic and acidic residues" evidence="1">
    <location>
        <begin position="1191"/>
        <end position="1213"/>
    </location>
</feature>
<evidence type="ECO:0000313" key="2">
    <source>
        <dbReference type="EMBL" id="GKT23483.1"/>
    </source>
</evidence>
<feature type="region of interest" description="Disordered" evidence="1">
    <location>
        <begin position="1097"/>
        <end position="1136"/>
    </location>
</feature>
<feature type="compositionally biased region" description="Acidic residues" evidence="1">
    <location>
        <begin position="1269"/>
        <end position="1280"/>
    </location>
</feature>
<feature type="region of interest" description="Disordered" evidence="1">
    <location>
        <begin position="1155"/>
        <end position="1297"/>
    </location>
</feature>
<feature type="compositionally biased region" description="Basic and acidic residues" evidence="1">
    <location>
        <begin position="1287"/>
        <end position="1297"/>
    </location>
</feature>
<feature type="compositionally biased region" description="Polar residues" evidence="1">
    <location>
        <begin position="1214"/>
        <end position="1223"/>
    </location>
</feature>
<feature type="compositionally biased region" description="Low complexity" evidence="1">
    <location>
        <begin position="1241"/>
        <end position="1258"/>
    </location>
</feature>
<protein>
    <submittedName>
        <fullName evidence="2">Uncharacterized protein</fullName>
    </submittedName>
</protein>
<sequence>MASFSQSLSIIDSMLVQHLPSWVQIVDCRDKTPEKDAFVKMIKGLCSKLIVDVPILPEWSSSATTDIEIAFFEARVIVSHLISYFFKTQKVEDVLGGGRIVSILLCSNNPEELCKFVDHDLLKRSLAMDWVIEQKQVQENTFICKILVISNWICTYLGQPYQQKIYEIWKDHLSSWLEKEYDDDCFGRFVSFLWLISHESLADSSPLLSRCHGLFEIVKKNIVQFMKINLRSSCCFLKLFFDFLFALCFDDEHTLSVVDWVKKWVSSKPEGWISSFMHSSYSHSSNFRNSLNRLMKKFRECSSPILLSSLRQSLTFSDKFEEFFDLTGKASSNEVLGNLYRQHRKHFVDFFDNTMKMSDVHGNKEMIFKCVRCLRSHISNDEEVILPYENCIDMFTTFFPYFDRIEKVLDSYKFRALIISIFKDLSNLQHYELSEMIGAKIFVGDKCLMRNILEKDISVDEGEYHYFIDVLLLSMKLGRIQANIPRISAVWKDHIVQWFRKPWYSFCLGYFILFLDVLFGSSQTDEDDLGPSYLSVSINSLNWELPRKYSIFSFDRDTLFELVGDVVRKIIDYQKVTDPLAWFQDMKISRFLSFLAKMCWDEEHTKEVYSHVKDYIFLWYEHINVAKNESIVGWYFDLIFKFFSCPGIIGLNEKLLFDPGLIEKICDSIESEKEYFKYIFKYFDALFEILNHETEDQVLQNEMIIIRCLKCLKFMLRPNSHDVTLDISGIRFHKIRFFPRINKVANFLTKGSSNPWITQFSMLYSKHICISAKLLKCTKEEEFKQMCQVIELIFAKGIDKLSTDELYSILVTTEKVLEEYPLKTSRVFIRYEPYIKLLFENTDPRIFFFFFRILYRFSCGTSKMGKLSRCRVLEKMIKFQDIKLLEIQKRKSLENMLMLDLLRNTDKHFCRSYQALCSYISNMLDSVEYSYNLFHDIQPFMDYLHSIVTQHTPLCISDKNNAGKRIMCMDLRKFINIGQSWLLLLKDFAKFPVLSGKIEEKYGKMMEKASIGFKYSEKDHAEFEKDVEINNDRKKGMDEDVLRIIEQNPSIFPMDSAIEEKVYGRKESQCEDEEEDQKKRISRDLFSIMEQNSFVNSLDSANEEKVYGRMESQCEDEEEKSENSTPEDSSIKRHFKGRNEDFENIVESSSTYTYTHSSCISRGPISDSATRQESDRPEIFESKDDDCDSDDEKKSRRIYEEIRRERDDDRTKSYTDMVSSIIQESHHHHLSTIQAETPNLSRTNSSENSDSGSSSSISGYVQETHEQTDSEVEETMETEMESSVLQTEREISDFNHE</sequence>
<feature type="compositionally biased region" description="Basic and acidic residues" evidence="1">
    <location>
        <begin position="1170"/>
        <end position="1182"/>
    </location>
</feature>
<organism evidence="2 3">
    <name type="scientific">Aduncisulcus paluster</name>
    <dbReference type="NCBI Taxonomy" id="2918883"/>
    <lineage>
        <taxon>Eukaryota</taxon>
        <taxon>Metamonada</taxon>
        <taxon>Carpediemonas-like organisms</taxon>
        <taxon>Aduncisulcus</taxon>
    </lineage>
</organism>
<name>A0ABQ5K360_9EUKA</name>
<evidence type="ECO:0000256" key="1">
    <source>
        <dbReference type="SAM" id="MobiDB-lite"/>
    </source>
</evidence>
<comment type="caution">
    <text evidence="2">The sequence shown here is derived from an EMBL/GenBank/DDBJ whole genome shotgun (WGS) entry which is preliminary data.</text>
</comment>
<keyword evidence="3" id="KW-1185">Reference proteome</keyword>
<dbReference type="Proteomes" id="UP001057375">
    <property type="component" value="Unassembled WGS sequence"/>
</dbReference>